<dbReference type="InterPro" id="IPR001185">
    <property type="entry name" value="MS_channel"/>
</dbReference>
<dbReference type="GO" id="GO:0008381">
    <property type="term" value="F:mechanosensitive monoatomic ion channel activity"/>
    <property type="evidence" value="ECO:0007669"/>
    <property type="project" value="UniProtKB-UniRule"/>
</dbReference>
<name>A0AA41QC24_9MICO</name>
<dbReference type="InterPro" id="IPR037673">
    <property type="entry name" value="MSC/AndL"/>
</dbReference>
<organism evidence="11 12">
    <name type="scientific">Antribacter soli</name>
    <dbReference type="NCBI Taxonomy" id="2910976"/>
    <lineage>
        <taxon>Bacteria</taxon>
        <taxon>Bacillati</taxon>
        <taxon>Actinomycetota</taxon>
        <taxon>Actinomycetes</taxon>
        <taxon>Micrococcales</taxon>
        <taxon>Promicromonosporaceae</taxon>
        <taxon>Antribacter</taxon>
    </lineage>
</organism>
<dbReference type="Proteomes" id="UP001165405">
    <property type="component" value="Unassembled WGS sequence"/>
</dbReference>
<evidence type="ECO:0000313" key="12">
    <source>
        <dbReference type="Proteomes" id="UP001165405"/>
    </source>
</evidence>
<protein>
    <recommendedName>
        <fullName evidence="10">Large-conductance mechanosensitive channel</fullName>
    </recommendedName>
</protein>
<dbReference type="SUPFAM" id="SSF81330">
    <property type="entry name" value="Gated mechanosensitive channel"/>
    <property type="match status" value="1"/>
</dbReference>
<dbReference type="HAMAP" id="MF_00115">
    <property type="entry name" value="MscL"/>
    <property type="match status" value="1"/>
</dbReference>
<dbReference type="Gene3D" id="1.10.1200.120">
    <property type="entry name" value="Large-conductance mechanosensitive channel, MscL, domain 1"/>
    <property type="match status" value="1"/>
</dbReference>
<keyword evidence="3 10" id="KW-0813">Transport</keyword>
<dbReference type="EMBL" id="JAKGSG010000010">
    <property type="protein sequence ID" value="MCF4119856.1"/>
    <property type="molecule type" value="Genomic_DNA"/>
</dbReference>
<evidence type="ECO:0000256" key="6">
    <source>
        <dbReference type="ARBA" id="ARBA00022989"/>
    </source>
</evidence>
<comment type="caution">
    <text evidence="11">The sequence shown here is derived from an EMBL/GenBank/DDBJ whole genome shotgun (WGS) entry which is preliminary data.</text>
</comment>
<evidence type="ECO:0000313" key="11">
    <source>
        <dbReference type="EMBL" id="MCF4119856.1"/>
    </source>
</evidence>
<keyword evidence="5 10" id="KW-0812">Transmembrane</keyword>
<feature type="transmembrane region" description="Helical" evidence="10">
    <location>
        <begin position="21"/>
        <end position="47"/>
    </location>
</feature>
<keyword evidence="8 10" id="KW-0472">Membrane</keyword>
<dbReference type="RefSeq" id="WP_236087571.1">
    <property type="nucleotide sequence ID" value="NZ_JAKGSG010000010.1"/>
</dbReference>
<dbReference type="PANTHER" id="PTHR30266">
    <property type="entry name" value="MECHANOSENSITIVE CHANNEL MSCL"/>
    <property type="match status" value="1"/>
</dbReference>
<dbReference type="GO" id="GO:0005886">
    <property type="term" value="C:plasma membrane"/>
    <property type="evidence" value="ECO:0007669"/>
    <property type="project" value="UniProtKB-SubCell"/>
</dbReference>
<proteinExistence type="inferred from homology"/>
<evidence type="ECO:0000256" key="9">
    <source>
        <dbReference type="ARBA" id="ARBA00023303"/>
    </source>
</evidence>
<reference evidence="11" key="1">
    <citation type="submission" date="2022-01" db="EMBL/GenBank/DDBJ databases">
        <title>Antribacter sp. nov., isolated from Guizhou of China.</title>
        <authorList>
            <person name="Chengliang C."/>
            <person name="Ya Z."/>
        </authorList>
    </citation>
    <scope>NUCLEOTIDE SEQUENCE</scope>
    <source>
        <strain evidence="11">KLBMP 9083</strain>
    </source>
</reference>
<dbReference type="PROSITE" id="PS01327">
    <property type="entry name" value="MSCL"/>
    <property type="match status" value="1"/>
</dbReference>
<dbReference type="AlphaFoldDB" id="A0AA41QC24"/>
<keyword evidence="12" id="KW-1185">Reference proteome</keyword>
<evidence type="ECO:0000256" key="8">
    <source>
        <dbReference type="ARBA" id="ARBA00023136"/>
    </source>
</evidence>
<sequence length="134" mass="14455">MLQGFKAFITRGNVLDLAVGLIIGAAFTGIVTGLMDGIINPLIAAMFASPDLSGVGNFTINEAKFSLGLFLDAVLNFVLVAAALYFVVMVPVNRLMALRKKGAEPEPKAPAEDVLVLQEIRDLLRAQVQEQQRR</sequence>
<feature type="transmembrane region" description="Helical" evidence="10">
    <location>
        <begin position="67"/>
        <end position="92"/>
    </location>
</feature>
<evidence type="ECO:0000256" key="1">
    <source>
        <dbReference type="ARBA" id="ARBA00004651"/>
    </source>
</evidence>
<evidence type="ECO:0000256" key="10">
    <source>
        <dbReference type="HAMAP-Rule" id="MF_00115"/>
    </source>
</evidence>
<gene>
    <name evidence="10 11" type="primary">mscL</name>
    <name evidence="11" type="ORF">L1785_02580</name>
</gene>
<comment type="function">
    <text evidence="10">Channel that opens in response to stretch forces in the membrane lipid bilayer. May participate in the regulation of osmotic pressure changes within the cell.</text>
</comment>
<evidence type="ECO:0000256" key="7">
    <source>
        <dbReference type="ARBA" id="ARBA00023065"/>
    </source>
</evidence>
<comment type="subunit">
    <text evidence="10">Homopentamer.</text>
</comment>
<evidence type="ECO:0000256" key="2">
    <source>
        <dbReference type="ARBA" id="ARBA00007254"/>
    </source>
</evidence>
<evidence type="ECO:0000256" key="5">
    <source>
        <dbReference type="ARBA" id="ARBA00022692"/>
    </source>
</evidence>
<keyword evidence="9 10" id="KW-0407">Ion channel</keyword>
<comment type="subcellular location">
    <subcellularLocation>
        <location evidence="1 10">Cell membrane</location>
        <topology evidence="1 10">Multi-pass membrane protein</topology>
    </subcellularLocation>
</comment>
<dbReference type="PANTHER" id="PTHR30266:SF2">
    <property type="entry name" value="LARGE-CONDUCTANCE MECHANOSENSITIVE CHANNEL"/>
    <property type="match status" value="1"/>
</dbReference>
<dbReference type="Pfam" id="PF01741">
    <property type="entry name" value="MscL"/>
    <property type="match status" value="1"/>
</dbReference>
<dbReference type="InterPro" id="IPR019823">
    <property type="entry name" value="Mechanosensitive_channel_CS"/>
</dbReference>
<dbReference type="NCBIfam" id="TIGR00220">
    <property type="entry name" value="mscL"/>
    <property type="match status" value="1"/>
</dbReference>
<comment type="similarity">
    <text evidence="2 10">Belongs to the MscL family.</text>
</comment>
<keyword evidence="6 10" id="KW-1133">Transmembrane helix</keyword>
<evidence type="ECO:0000256" key="3">
    <source>
        <dbReference type="ARBA" id="ARBA00022448"/>
    </source>
</evidence>
<keyword evidence="7 10" id="KW-0406">Ion transport</keyword>
<dbReference type="InterPro" id="IPR036019">
    <property type="entry name" value="MscL_channel"/>
</dbReference>
<dbReference type="PRINTS" id="PR01264">
    <property type="entry name" value="MECHCHANNEL"/>
</dbReference>
<evidence type="ECO:0000256" key="4">
    <source>
        <dbReference type="ARBA" id="ARBA00022475"/>
    </source>
</evidence>
<keyword evidence="4 10" id="KW-1003">Cell membrane</keyword>
<accession>A0AA41QC24</accession>